<name>A0A2D2DTS6_9BURK</name>
<dbReference type="RefSeq" id="WP_099881367.1">
    <property type="nucleotide sequence ID" value="NZ_CP024608.1"/>
</dbReference>
<keyword evidence="2" id="KW-1133">Transmembrane helix</keyword>
<keyword evidence="4" id="KW-1185">Reference proteome</keyword>
<sequence>MTEHIFSVLCPEGFPGQTLMIMQIDTQEIYPPIHSQEFQLNHLYAAPAADMTPRAVSGETYVPRMLTMKGRIGRVRYLVYSMVVWITIMVLTAALIALLVTAFSPLMSLLGLVMLIPALAATFILTRRRLHDMELSGWLGLLQMVPLVNFFFGLWMFFGRGSEGANKYGLPPAPNTRALLIAAWVLPIAFAASMPSILKLEEKWIDAIMGFEAAKVDKTFDPFSARNAPADTGADDASAASGDASADIEVPAEAPAPAAPKPAN</sequence>
<organism evidence="3 4">
    <name type="scientific">Massilia violaceinigra</name>
    <dbReference type="NCBI Taxonomy" id="2045208"/>
    <lineage>
        <taxon>Bacteria</taxon>
        <taxon>Pseudomonadati</taxon>
        <taxon>Pseudomonadota</taxon>
        <taxon>Betaproteobacteria</taxon>
        <taxon>Burkholderiales</taxon>
        <taxon>Oxalobacteraceae</taxon>
        <taxon>Telluria group</taxon>
        <taxon>Massilia</taxon>
    </lineage>
</organism>
<dbReference type="OrthoDB" id="9812349at2"/>
<evidence type="ECO:0008006" key="5">
    <source>
        <dbReference type="Google" id="ProtNLM"/>
    </source>
</evidence>
<evidence type="ECO:0000313" key="4">
    <source>
        <dbReference type="Proteomes" id="UP000229897"/>
    </source>
</evidence>
<proteinExistence type="predicted"/>
<keyword evidence="2" id="KW-0812">Transmembrane</keyword>
<evidence type="ECO:0000256" key="1">
    <source>
        <dbReference type="SAM" id="MobiDB-lite"/>
    </source>
</evidence>
<dbReference type="PANTHER" id="PTHR34980">
    <property type="entry name" value="INNER MEMBRANE PROTEIN-RELATED-RELATED"/>
    <property type="match status" value="1"/>
</dbReference>
<feature type="transmembrane region" description="Helical" evidence="2">
    <location>
        <begin position="106"/>
        <end position="126"/>
    </location>
</feature>
<feature type="transmembrane region" description="Helical" evidence="2">
    <location>
        <begin position="138"/>
        <end position="158"/>
    </location>
</feature>
<feature type="transmembrane region" description="Helical" evidence="2">
    <location>
        <begin position="77"/>
        <end position="100"/>
    </location>
</feature>
<protein>
    <recommendedName>
        <fullName evidence="5">DUF805 domain-containing protein</fullName>
    </recommendedName>
</protein>
<feature type="transmembrane region" description="Helical" evidence="2">
    <location>
        <begin position="178"/>
        <end position="198"/>
    </location>
</feature>
<dbReference type="InterPro" id="IPR008523">
    <property type="entry name" value="DUF805"/>
</dbReference>
<dbReference type="Pfam" id="PF05656">
    <property type="entry name" value="DUF805"/>
    <property type="match status" value="1"/>
</dbReference>
<accession>A0A2D2DTS6</accession>
<feature type="region of interest" description="Disordered" evidence="1">
    <location>
        <begin position="225"/>
        <end position="264"/>
    </location>
</feature>
<dbReference type="KEGG" id="mass:CR152_30625"/>
<gene>
    <name evidence="3" type="ORF">CR152_30625</name>
</gene>
<dbReference type="GO" id="GO:0005886">
    <property type="term" value="C:plasma membrane"/>
    <property type="evidence" value="ECO:0007669"/>
    <property type="project" value="TreeGrafter"/>
</dbReference>
<keyword evidence="2" id="KW-0472">Membrane</keyword>
<dbReference type="Proteomes" id="UP000229897">
    <property type="component" value="Chromosome"/>
</dbReference>
<feature type="compositionally biased region" description="Low complexity" evidence="1">
    <location>
        <begin position="228"/>
        <end position="256"/>
    </location>
</feature>
<reference evidence="3" key="1">
    <citation type="submission" date="2017-10" db="EMBL/GenBank/DDBJ databases">
        <title>Massilia psychrophilum sp. nov., a novel purple-pigmented bacterium isolated from Tianshan glacier, Xinjiang Municipality, China.</title>
        <authorList>
            <person name="Wang H."/>
        </authorList>
    </citation>
    <scope>NUCLEOTIDE SEQUENCE [LARGE SCALE GENOMIC DNA]</scope>
    <source>
        <strain evidence="3">B2</strain>
    </source>
</reference>
<evidence type="ECO:0000313" key="3">
    <source>
        <dbReference type="EMBL" id="ATQ78382.1"/>
    </source>
</evidence>
<dbReference type="EMBL" id="CP024608">
    <property type="protein sequence ID" value="ATQ78382.1"/>
    <property type="molecule type" value="Genomic_DNA"/>
</dbReference>
<dbReference type="AlphaFoldDB" id="A0A2D2DTS6"/>
<evidence type="ECO:0000256" key="2">
    <source>
        <dbReference type="SAM" id="Phobius"/>
    </source>
</evidence>
<dbReference type="PANTHER" id="PTHR34980:SF3">
    <property type="entry name" value="BLR8105 PROTEIN"/>
    <property type="match status" value="1"/>
</dbReference>